<dbReference type="PANTHER" id="PTHR23131">
    <property type="entry name" value="ENDORIBONUCLEASE LACTB2"/>
    <property type="match status" value="1"/>
</dbReference>
<dbReference type="GO" id="GO:0016787">
    <property type="term" value="F:hydrolase activity"/>
    <property type="evidence" value="ECO:0007669"/>
    <property type="project" value="UniProtKB-KW"/>
</dbReference>
<dbReference type="OrthoDB" id="9815874at2"/>
<dbReference type="PANTHER" id="PTHR23131:SF4">
    <property type="entry name" value="METALLO-BETA-LACTAMASE SUPERFAMILY POTEIN"/>
    <property type="match status" value="1"/>
</dbReference>
<evidence type="ECO:0000259" key="1">
    <source>
        <dbReference type="SMART" id="SM00849"/>
    </source>
</evidence>
<keyword evidence="3" id="KW-1185">Reference proteome</keyword>
<dbReference type="SMART" id="SM00849">
    <property type="entry name" value="Lactamase_B"/>
    <property type="match status" value="1"/>
</dbReference>
<gene>
    <name evidence="2" type="ORF">E3W66_04050</name>
</gene>
<dbReference type="InterPro" id="IPR036866">
    <property type="entry name" value="RibonucZ/Hydroxyglut_hydro"/>
</dbReference>
<dbReference type="Proteomes" id="UP000298133">
    <property type="component" value="Unassembled WGS sequence"/>
</dbReference>
<feature type="domain" description="Metallo-beta-lactamase" evidence="1">
    <location>
        <begin position="43"/>
        <end position="264"/>
    </location>
</feature>
<protein>
    <submittedName>
        <fullName evidence="2">MBL fold metallo-hydrolase</fullName>
    </submittedName>
</protein>
<proteinExistence type="predicted"/>
<sequence>MAVHLPRPDLDYPFSQPPETGNFTAVAPGVYWVRMPIPGGIDHINLWLLEDEDGWYIVDTGMATDKGMEVWRSVWRHAAELCGSEKPVNGVICTHLHPDHVGLAGWICERSGAQFYMSRSEFFMCQTLMADSMRNAPPEALDFYRAMGCNEDQIDYYRGRFGGFKQMIRSLPRVFNRLHEDDYLAIGGRRWRVVIGEGHSPEHVCLYSEADKLFISGDQLLPTISSIVGVWPLEPKENPLRRWLASCEKLRELLPADVLVLPSHGLPFRGAKARLQHLIDEHHAAFAAIRQRAALQPLRAMDLFDILFKSEIGNHNLIMALSESQANMNYLLAAGDLAVTTDPHGVNWYRANG</sequence>
<dbReference type="SUPFAM" id="SSF56281">
    <property type="entry name" value="Metallo-hydrolase/oxidoreductase"/>
    <property type="match status" value="1"/>
</dbReference>
<organism evidence="2 3">
    <name type="scientific">Gammaproteobacteria bacterium LSUCC0057</name>
    <dbReference type="NCBI Taxonomy" id="2559237"/>
    <lineage>
        <taxon>Bacteria</taxon>
        <taxon>Pseudomonadati</taxon>
        <taxon>Pseudomonadota</taxon>
        <taxon>Gammaproteobacteria</taxon>
        <taxon>Cellvibrionales</taxon>
        <taxon>Porticoccaceae</taxon>
        <taxon>SAR92 clade</taxon>
    </lineage>
</organism>
<dbReference type="InterPro" id="IPR001279">
    <property type="entry name" value="Metallo-B-lactamas"/>
</dbReference>
<dbReference type="EMBL" id="SPIA01000001">
    <property type="protein sequence ID" value="TFH69112.1"/>
    <property type="molecule type" value="Genomic_DNA"/>
</dbReference>
<keyword evidence="2" id="KW-0378">Hydrolase</keyword>
<accession>A0A4Y8UL44</accession>
<evidence type="ECO:0000313" key="3">
    <source>
        <dbReference type="Proteomes" id="UP000298133"/>
    </source>
</evidence>
<dbReference type="InterPro" id="IPR050662">
    <property type="entry name" value="Sec-metab_biosynth-thioest"/>
</dbReference>
<dbReference type="Pfam" id="PF00753">
    <property type="entry name" value="Lactamase_B"/>
    <property type="match status" value="1"/>
</dbReference>
<dbReference type="Gene3D" id="3.60.15.10">
    <property type="entry name" value="Ribonuclease Z/Hydroxyacylglutathione hydrolase-like"/>
    <property type="match status" value="1"/>
</dbReference>
<evidence type="ECO:0000313" key="2">
    <source>
        <dbReference type="EMBL" id="TFH69112.1"/>
    </source>
</evidence>
<reference evidence="2 3" key="1">
    <citation type="submission" date="2019-03" db="EMBL/GenBank/DDBJ databases">
        <title>Draft genome of Gammaproteobacteria bacterium LSUCC0057, a member of the SAR92 clade.</title>
        <authorList>
            <person name="Lanclos V.C."/>
            <person name="Doiron C."/>
            <person name="Henson M.W."/>
            <person name="Thrash J.C."/>
        </authorList>
    </citation>
    <scope>NUCLEOTIDE SEQUENCE [LARGE SCALE GENOMIC DNA]</scope>
    <source>
        <strain evidence="2 3">LSUCC0057</strain>
    </source>
</reference>
<name>A0A4Y8UL44_9GAMM</name>
<comment type="caution">
    <text evidence="2">The sequence shown here is derived from an EMBL/GenBank/DDBJ whole genome shotgun (WGS) entry which is preliminary data.</text>
</comment>
<dbReference type="AlphaFoldDB" id="A0A4Y8UL44"/>